<evidence type="ECO:0000313" key="1">
    <source>
        <dbReference type="EMBL" id="KAG0142862.1"/>
    </source>
</evidence>
<organism evidence="1 2">
    <name type="scientific">Cronartium quercuum f. sp. fusiforme G11</name>
    <dbReference type="NCBI Taxonomy" id="708437"/>
    <lineage>
        <taxon>Eukaryota</taxon>
        <taxon>Fungi</taxon>
        <taxon>Dikarya</taxon>
        <taxon>Basidiomycota</taxon>
        <taxon>Pucciniomycotina</taxon>
        <taxon>Pucciniomycetes</taxon>
        <taxon>Pucciniales</taxon>
        <taxon>Coleosporiaceae</taxon>
        <taxon>Cronartium</taxon>
    </lineage>
</organism>
<proteinExistence type="predicted"/>
<gene>
    <name evidence="1" type="ORF">CROQUDRAFT_49646</name>
</gene>
<evidence type="ECO:0000313" key="2">
    <source>
        <dbReference type="Proteomes" id="UP000886653"/>
    </source>
</evidence>
<dbReference type="EMBL" id="MU167335">
    <property type="protein sequence ID" value="KAG0142862.1"/>
    <property type="molecule type" value="Genomic_DNA"/>
</dbReference>
<dbReference type="OrthoDB" id="3056461at2759"/>
<keyword evidence="2" id="KW-1185">Reference proteome</keyword>
<comment type="caution">
    <text evidence="1">The sequence shown here is derived from an EMBL/GenBank/DDBJ whole genome shotgun (WGS) entry which is preliminary data.</text>
</comment>
<dbReference type="Proteomes" id="UP000886653">
    <property type="component" value="Unassembled WGS sequence"/>
</dbReference>
<name>A0A9P6NEQ1_9BASI</name>
<sequence>TPTPSQASGSTCKLHPLQVRLVDLPADFQENKEALFIHVKMMAGLYLPNDILAPPNKNLLKEFYSRFSRVAEVNQVVNDPLACDLVAQEEILVLRLNHSGGRTKIAKGLANLDKTYILYVHGLLAKVGLRIWAPDLNAVPDTLYNSACRIVALKSFRELLASGAYNYMNINLKHTDSMSLNIAAYNHYVHFHLAKKFKSEAKSPGQTQEMNARRNNQKKSQIEFLLAHRAKYPPHYRKALEDILAHSDDECMADSGIYVIKTLEYQSKNVNKFMHQLDSAMLKDAKMNGTLSQQCVCKLPKIPQPSLLVKPPKWLPIDFYDLVWYKGLGDGLKSRIADTSEVAFLPDALQSFSNHPDKKLSDKAFIAKYYDILTQPYNLLAEVDVDEDEDDANDDSEDIMEDEDDALEKIESEELEFYSEGEFGALYD</sequence>
<protein>
    <submittedName>
        <fullName evidence="1">Uncharacterized protein</fullName>
    </submittedName>
</protein>
<accession>A0A9P6NEQ1</accession>
<dbReference type="AlphaFoldDB" id="A0A9P6NEQ1"/>
<feature type="non-terminal residue" evidence="1">
    <location>
        <position position="1"/>
    </location>
</feature>
<reference evidence="1" key="1">
    <citation type="submission" date="2013-11" db="EMBL/GenBank/DDBJ databases">
        <title>Genome sequence of the fusiform rust pathogen reveals effectors for host alternation and coevolution with pine.</title>
        <authorList>
            <consortium name="DOE Joint Genome Institute"/>
            <person name="Smith K."/>
            <person name="Pendleton A."/>
            <person name="Kubisiak T."/>
            <person name="Anderson C."/>
            <person name="Salamov A."/>
            <person name="Aerts A."/>
            <person name="Riley R."/>
            <person name="Clum A."/>
            <person name="Lindquist E."/>
            <person name="Ence D."/>
            <person name="Campbell M."/>
            <person name="Kronenberg Z."/>
            <person name="Feau N."/>
            <person name="Dhillon B."/>
            <person name="Hamelin R."/>
            <person name="Burleigh J."/>
            <person name="Smith J."/>
            <person name="Yandell M."/>
            <person name="Nelson C."/>
            <person name="Grigoriev I."/>
            <person name="Davis J."/>
        </authorList>
    </citation>
    <scope>NUCLEOTIDE SEQUENCE</scope>
    <source>
        <strain evidence="1">G11</strain>
    </source>
</reference>